<evidence type="ECO:0000313" key="7">
    <source>
        <dbReference type="Proteomes" id="UP001477870"/>
    </source>
</evidence>
<name>A0ABU9T6D0_9HYPH</name>
<evidence type="ECO:0000256" key="3">
    <source>
        <dbReference type="ARBA" id="ARBA00023125"/>
    </source>
</evidence>
<dbReference type="EMBL" id="JBBMQO010000004">
    <property type="protein sequence ID" value="MEM5501684.1"/>
    <property type="molecule type" value="Genomic_DNA"/>
</dbReference>
<dbReference type="Gene3D" id="3.40.50.1360">
    <property type="match status" value="1"/>
</dbReference>
<dbReference type="InterPro" id="IPR051054">
    <property type="entry name" value="SorC_transcr_regulators"/>
</dbReference>
<protein>
    <submittedName>
        <fullName evidence="6">Sugar-binding transcriptional regulator</fullName>
    </submittedName>
</protein>
<evidence type="ECO:0000313" key="6">
    <source>
        <dbReference type="EMBL" id="MEM5501684.1"/>
    </source>
</evidence>
<feature type="domain" description="Sugar-binding" evidence="5">
    <location>
        <begin position="72"/>
        <end position="320"/>
    </location>
</feature>
<dbReference type="RefSeq" id="WP_342848139.1">
    <property type="nucleotide sequence ID" value="NZ_JBBMQO010000004.1"/>
</dbReference>
<gene>
    <name evidence="6" type="ORF">WNY59_08790</name>
</gene>
<comment type="caution">
    <text evidence="6">The sequence shown here is derived from an EMBL/GenBank/DDBJ whole genome shotgun (WGS) entry which is preliminary data.</text>
</comment>
<dbReference type="PANTHER" id="PTHR34294:SF1">
    <property type="entry name" value="TRANSCRIPTIONAL REGULATOR LSRR"/>
    <property type="match status" value="1"/>
</dbReference>
<keyword evidence="4" id="KW-0804">Transcription</keyword>
<sequence>MPDNKPRANDDIRLDRQERAILDATWCYYHEGLNQNEIANKLDISRASVVNYLSEARKRGYIRISLDPNIFTEHELARTVANTFGLKEVSIAPSSNGSTAARVAKMAADWLPHLLTKGDRLGVAWGETIFQVSESASSQTIEDLEIVQLVGSRPASKGFAAEICSAMLARQFGAHCVNLHVPLLLSDKNLVQQLLAEPVIVEQMAAVTNCNKTIFACGTCNEDSHILKTGLMDFALLEEYKKRGATGVICGRLIDAHGNHMPTDVEERMIGVTLDKMKDKEMSLLVGSGQKRVEPMLAAIRGGYATHLATCDETAMLLLKKANSEA</sequence>
<dbReference type="InterPro" id="IPR037171">
    <property type="entry name" value="NagB/RpiA_transferase-like"/>
</dbReference>
<evidence type="ECO:0000259" key="5">
    <source>
        <dbReference type="Pfam" id="PF04198"/>
    </source>
</evidence>
<proteinExistence type="inferred from homology"/>
<organism evidence="6 7">
    <name type="scientific">Ahrensia kielensis</name>
    <dbReference type="NCBI Taxonomy" id="76980"/>
    <lineage>
        <taxon>Bacteria</taxon>
        <taxon>Pseudomonadati</taxon>
        <taxon>Pseudomonadota</taxon>
        <taxon>Alphaproteobacteria</taxon>
        <taxon>Hyphomicrobiales</taxon>
        <taxon>Ahrensiaceae</taxon>
        <taxon>Ahrensia</taxon>
    </lineage>
</organism>
<keyword evidence="7" id="KW-1185">Reference proteome</keyword>
<evidence type="ECO:0000256" key="1">
    <source>
        <dbReference type="ARBA" id="ARBA00010466"/>
    </source>
</evidence>
<dbReference type="InterPro" id="IPR036388">
    <property type="entry name" value="WH-like_DNA-bd_sf"/>
</dbReference>
<dbReference type="InterPro" id="IPR007324">
    <property type="entry name" value="Sugar-bd_dom_put"/>
</dbReference>
<accession>A0ABU9T6D0</accession>
<evidence type="ECO:0000256" key="4">
    <source>
        <dbReference type="ARBA" id="ARBA00023163"/>
    </source>
</evidence>
<dbReference type="Proteomes" id="UP001477870">
    <property type="component" value="Unassembled WGS sequence"/>
</dbReference>
<evidence type="ECO:0000256" key="2">
    <source>
        <dbReference type="ARBA" id="ARBA00023015"/>
    </source>
</evidence>
<dbReference type="Gene3D" id="1.10.10.10">
    <property type="entry name" value="Winged helix-like DNA-binding domain superfamily/Winged helix DNA-binding domain"/>
    <property type="match status" value="1"/>
</dbReference>
<keyword evidence="3" id="KW-0238">DNA-binding</keyword>
<reference evidence="6 7" key="1">
    <citation type="submission" date="2024-03" db="EMBL/GenBank/DDBJ databases">
        <title>Community enrichment and isolation of bacterial strains for fucoidan degradation.</title>
        <authorList>
            <person name="Sichert A."/>
        </authorList>
    </citation>
    <scope>NUCLEOTIDE SEQUENCE [LARGE SCALE GENOMIC DNA]</scope>
    <source>
        <strain evidence="6 7">AS62</strain>
    </source>
</reference>
<dbReference type="SUPFAM" id="SSF100950">
    <property type="entry name" value="NagB/RpiA/CoA transferase-like"/>
    <property type="match status" value="1"/>
</dbReference>
<keyword evidence="2" id="KW-0805">Transcription regulation</keyword>
<dbReference type="PANTHER" id="PTHR34294">
    <property type="entry name" value="TRANSCRIPTIONAL REGULATOR-RELATED"/>
    <property type="match status" value="1"/>
</dbReference>
<dbReference type="Pfam" id="PF04198">
    <property type="entry name" value="Sugar-bind"/>
    <property type="match status" value="1"/>
</dbReference>
<comment type="similarity">
    <text evidence="1">Belongs to the SorC transcriptional regulatory family.</text>
</comment>